<evidence type="ECO:0000313" key="2">
    <source>
        <dbReference type="Proteomes" id="UP000827986"/>
    </source>
</evidence>
<accession>A0A9D3XC68</accession>
<keyword evidence="2" id="KW-1185">Reference proteome</keyword>
<evidence type="ECO:0000313" key="1">
    <source>
        <dbReference type="EMBL" id="KAH1176360.1"/>
    </source>
</evidence>
<protein>
    <submittedName>
        <fullName evidence="1">Uncharacterized protein</fullName>
    </submittedName>
</protein>
<gene>
    <name evidence="1" type="ORF">KIL84_021094</name>
</gene>
<reference evidence="1" key="1">
    <citation type="submission" date="2021-09" db="EMBL/GenBank/DDBJ databases">
        <title>The genome of Mauremys mutica provides insights into the evolution of semi-aquatic lifestyle.</title>
        <authorList>
            <person name="Gong S."/>
            <person name="Gao Y."/>
        </authorList>
    </citation>
    <scope>NUCLEOTIDE SEQUENCE</scope>
    <source>
        <strain evidence="1">MM-2020</strain>
        <tissue evidence="1">Muscle</tissue>
    </source>
</reference>
<dbReference type="Proteomes" id="UP000827986">
    <property type="component" value="Unassembled WGS sequence"/>
</dbReference>
<organism evidence="1 2">
    <name type="scientific">Mauremys mutica</name>
    <name type="common">yellowpond turtle</name>
    <dbReference type="NCBI Taxonomy" id="74926"/>
    <lineage>
        <taxon>Eukaryota</taxon>
        <taxon>Metazoa</taxon>
        <taxon>Chordata</taxon>
        <taxon>Craniata</taxon>
        <taxon>Vertebrata</taxon>
        <taxon>Euteleostomi</taxon>
        <taxon>Archelosauria</taxon>
        <taxon>Testudinata</taxon>
        <taxon>Testudines</taxon>
        <taxon>Cryptodira</taxon>
        <taxon>Durocryptodira</taxon>
        <taxon>Testudinoidea</taxon>
        <taxon>Geoemydidae</taxon>
        <taxon>Geoemydinae</taxon>
        <taxon>Mauremys</taxon>
    </lineage>
</organism>
<comment type="caution">
    <text evidence="1">The sequence shown here is derived from an EMBL/GenBank/DDBJ whole genome shotgun (WGS) entry which is preliminary data.</text>
</comment>
<sequence length="137" mass="14147">MGAGITQHPWKTWCRAKGTVPLNSRFRGQTQHQGRGRGDASCLPPIQGLWRLVQPPAQAGAALSTTVTMAPCGCSELLGHTPAPAQTPLGPYPPGPLQRQSAALSISSGHGVGVLCAIRQGSIIPTLRPLFAATAPG</sequence>
<proteinExistence type="predicted"/>
<dbReference type="AlphaFoldDB" id="A0A9D3XC68"/>
<dbReference type="EMBL" id="JAHDVG010000475">
    <property type="protein sequence ID" value="KAH1176360.1"/>
    <property type="molecule type" value="Genomic_DNA"/>
</dbReference>
<name>A0A9D3XC68_9SAUR</name>